<evidence type="ECO:0000256" key="1">
    <source>
        <dbReference type="PROSITE-ProRule" id="PRU00339"/>
    </source>
</evidence>
<protein>
    <submittedName>
        <fullName evidence="3">Uncharacterized protein DUF4365</fullName>
    </submittedName>
</protein>
<dbReference type="EMBL" id="QKZR01000001">
    <property type="protein sequence ID" value="PZX43758.1"/>
    <property type="molecule type" value="Genomic_DNA"/>
</dbReference>
<dbReference type="InterPro" id="IPR011990">
    <property type="entry name" value="TPR-like_helical_dom_sf"/>
</dbReference>
<dbReference type="Pfam" id="PF14280">
    <property type="entry name" value="DUF4365"/>
    <property type="match status" value="1"/>
</dbReference>
<dbReference type="Gene3D" id="1.25.40.10">
    <property type="entry name" value="Tetratricopeptide repeat domain"/>
    <property type="match status" value="1"/>
</dbReference>
<proteinExistence type="predicted"/>
<dbReference type="SUPFAM" id="SSF48452">
    <property type="entry name" value="TPR-like"/>
    <property type="match status" value="1"/>
</dbReference>
<evidence type="ECO:0000313" key="3">
    <source>
        <dbReference type="EMBL" id="PZX43758.1"/>
    </source>
</evidence>
<gene>
    <name evidence="3" type="ORF">LX97_00761</name>
</gene>
<organism evidence="3 4">
    <name type="scientific">Nonlabens dokdonensis</name>
    <dbReference type="NCBI Taxonomy" id="328515"/>
    <lineage>
        <taxon>Bacteria</taxon>
        <taxon>Pseudomonadati</taxon>
        <taxon>Bacteroidota</taxon>
        <taxon>Flavobacteriia</taxon>
        <taxon>Flavobacteriales</taxon>
        <taxon>Flavobacteriaceae</taxon>
        <taxon>Nonlabens</taxon>
    </lineage>
</organism>
<keyword evidence="4" id="KW-1185">Reference proteome</keyword>
<evidence type="ECO:0000259" key="2">
    <source>
        <dbReference type="Pfam" id="PF14280"/>
    </source>
</evidence>
<dbReference type="RefSeq" id="WP_015361584.1">
    <property type="nucleotide sequence ID" value="NZ_QKZR01000001.1"/>
</dbReference>
<name>A0ABX5Q116_9FLAO</name>
<feature type="repeat" description="TPR" evidence="1">
    <location>
        <begin position="346"/>
        <end position="379"/>
    </location>
</feature>
<comment type="caution">
    <text evidence="3">The sequence shown here is derived from an EMBL/GenBank/DDBJ whole genome shotgun (WGS) entry which is preliminary data.</text>
</comment>
<accession>A0ABX5Q116</accession>
<dbReference type="InterPro" id="IPR025375">
    <property type="entry name" value="DUF4365"/>
</dbReference>
<reference evidence="3 4" key="1">
    <citation type="submission" date="2018-06" db="EMBL/GenBank/DDBJ databases">
        <title>Genomic Encyclopedia of Archaeal and Bacterial Type Strains, Phase II (KMG-II): from individual species to whole genera.</title>
        <authorList>
            <person name="Goeker M."/>
        </authorList>
    </citation>
    <scope>NUCLEOTIDE SEQUENCE [LARGE SCALE GENOMIC DNA]</scope>
    <source>
        <strain evidence="3 4">DSM 17205</strain>
    </source>
</reference>
<evidence type="ECO:0000313" key="4">
    <source>
        <dbReference type="Proteomes" id="UP000248584"/>
    </source>
</evidence>
<sequence length="639" mass="75179">MRSKTHILEEKSVHELRNIFPDQWVIREKGKDYGIDIEVEIFDKKEQPTGLVFWIQLKATDSKLTKTKRSINMPIAKINQLAKYDLPVAIFRYNSDDNQYYFDWIKRYAFLSSNSKRKSYTIQFNENQLWVDESSSMIDSDLNTLSLYTSKSFKFPLTGYINCISGPSKNKRLLSSAIGNNHFLINLTRDSSKSNLEINLLEGQLVLNLKSIFGSSVGWDVKSETINDVILLDVFHKALVLFLANTGKRKELKQLITEYELLDSFLIHSPILSYILPELIACDTDNVFLPKIIETIYLSDDLINQTYLQAIVFLGHHNLIDRSKVEEFYNRLIRLCIKHKNDSFLSTAYYNYGSYYKSHYILDKAYHYYNKTIKTDNSYLDRSYFKRELAGLLFQIGRYKCSTNLYKQAIELETDNKFLLATYGDALMYSGNYKVALEYFDKFLTINSTLDESKRHDKYEYSIKFILLQYLISISDIEKQERKEFAAEKCLLNLNEDELKQFDKIIRVLSIDALYPTAWFLLMEYCLKNEDPHGYMLSILFQAILLKNKPDIWAFVSVLCTYEDMVNNLLYDIVNTAFFYCRNDFLNALDRLIDLDIYKDFKGEEFLKMVESMINDPKEYPMEIRLWNGEKPKIFKFSK</sequence>
<feature type="domain" description="DUF4365" evidence="2">
    <location>
        <begin position="9"/>
        <end position="135"/>
    </location>
</feature>
<keyword evidence="1" id="KW-0802">TPR repeat</keyword>
<dbReference type="Proteomes" id="UP000248584">
    <property type="component" value="Unassembled WGS sequence"/>
</dbReference>
<dbReference type="InterPro" id="IPR019734">
    <property type="entry name" value="TPR_rpt"/>
</dbReference>
<dbReference type="PROSITE" id="PS50005">
    <property type="entry name" value="TPR"/>
    <property type="match status" value="1"/>
</dbReference>